<dbReference type="GO" id="GO:0071456">
    <property type="term" value="P:cellular response to hypoxia"/>
    <property type="evidence" value="ECO:0007669"/>
    <property type="project" value="TreeGrafter"/>
</dbReference>
<dbReference type="PANTHER" id="PTHR23043:SF17">
    <property type="entry name" value="PROTEIN SIMILAR"/>
    <property type="match status" value="1"/>
</dbReference>
<dbReference type="SUPFAM" id="SSF47459">
    <property type="entry name" value="HLH, helix-loop-helix DNA-binding domain"/>
    <property type="match status" value="1"/>
</dbReference>
<dbReference type="Pfam" id="PF08778">
    <property type="entry name" value="HIF-1a_CTAD"/>
    <property type="match status" value="1"/>
</dbReference>
<evidence type="ECO:0000256" key="2">
    <source>
        <dbReference type="ARBA" id="ARBA00022737"/>
    </source>
</evidence>
<dbReference type="GO" id="GO:0000981">
    <property type="term" value="F:DNA-binding transcription factor activity, RNA polymerase II-specific"/>
    <property type="evidence" value="ECO:0007669"/>
    <property type="project" value="TreeGrafter"/>
</dbReference>
<evidence type="ECO:0000256" key="9">
    <source>
        <dbReference type="ARBA" id="ARBA00023278"/>
    </source>
</evidence>
<dbReference type="InterPro" id="IPR036638">
    <property type="entry name" value="HLH_DNA-bd_sf"/>
</dbReference>
<evidence type="ECO:0000256" key="4">
    <source>
        <dbReference type="ARBA" id="ARBA00023015"/>
    </source>
</evidence>
<keyword evidence="6" id="KW-0010">Activator</keyword>
<keyword evidence="7" id="KW-0804">Transcription</keyword>
<feature type="domain" description="PAS" evidence="11">
    <location>
        <begin position="163"/>
        <end position="227"/>
    </location>
</feature>
<dbReference type="GO" id="GO:0005634">
    <property type="term" value="C:nucleus"/>
    <property type="evidence" value="ECO:0007669"/>
    <property type="project" value="UniProtKB-SubCell"/>
</dbReference>
<organism evidence="13 14">
    <name type="scientific">Lymnaea stagnalis</name>
    <name type="common">Great pond snail</name>
    <name type="synonym">Helix stagnalis</name>
    <dbReference type="NCBI Taxonomy" id="6523"/>
    <lineage>
        <taxon>Eukaryota</taxon>
        <taxon>Metazoa</taxon>
        <taxon>Spiralia</taxon>
        <taxon>Lophotrochozoa</taxon>
        <taxon>Mollusca</taxon>
        <taxon>Gastropoda</taxon>
        <taxon>Heterobranchia</taxon>
        <taxon>Euthyneura</taxon>
        <taxon>Panpulmonata</taxon>
        <taxon>Hygrophila</taxon>
        <taxon>Lymnaeoidea</taxon>
        <taxon>Lymnaeidae</taxon>
        <taxon>Lymnaea</taxon>
    </lineage>
</organism>
<keyword evidence="8" id="KW-0539">Nucleus</keyword>
<dbReference type="SMART" id="SM00353">
    <property type="entry name" value="HLH"/>
    <property type="match status" value="1"/>
</dbReference>
<evidence type="ECO:0000256" key="8">
    <source>
        <dbReference type="ARBA" id="ARBA00023242"/>
    </source>
</evidence>
<evidence type="ECO:0000256" key="1">
    <source>
        <dbReference type="ARBA" id="ARBA00004123"/>
    </source>
</evidence>
<keyword evidence="5" id="KW-0238">DNA-binding</keyword>
<dbReference type="Pfam" id="PF23171">
    <property type="entry name" value="bHLH_HIF1A"/>
    <property type="match status" value="1"/>
</dbReference>
<dbReference type="InterPro" id="IPR001067">
    <property type="entry name" value="Nuc_translocat"/>
</dbReference>
<reference evidence="13 14" key="1">
    <citation type="submission" date="2024-04" db="EMBL/GenBank/DDBJ databases">
        <authorList>
            <consortium name="Genoscope - CEA"/>
            <person name="William W."/>
        </authorList>
    </citation>
    <scope>NUCLEOTIDE SEQUENCE [LARGE SCALE GENOMIC DNA]</scope>
</reference>
<dbReference type="GO" id="GO:0046983">
    <property type="term" value="F:protein dimerization activity"/>
    <property type="evidence" value="ECO:0007669"/>
    <property type="project" value="InterPro"/>
</dbReference>
<evidence type="ECO:0000256" key="10">
    <source>
        <dbReference type="SAM" id="MobiDB-lite"/>
    </source>
</evidence>
<keyword evidence="2" id="KW-0677">Repeat</keyword>
<dbReference type="CDD" id="cd00130">
    <property type="entry name" value="PAS"/>
    <property type="match status" value="2"/>
</dbReference>
<dbReference type="FunFam" id="3.30.450.20:FF:000005">
    <property type="entry name" value="Hypoxia-inducible factor 1 subunit alpha"/>
    <property type="match status" value="1"/>
</dbReference>
<proteinExistence type="predicted"/>
<sequence>MYSFCFPLTINIYFARTVYVRSADWCRSTDHHLGNADLKDYLLAFDCTGCIDGMLTPETTRLRSDIDRGLNLFLFIGSVSKFTRNTEKRKEKSRDAARCRRGKETEVFTELANCLPLSESVTSQLDKASIMRLSISMLKIYNILNSTAAKGEDANASVGKKGKIEKLDQLYQKALEGFAFILSQEGDIVYLSENVTKYLGLQQIELMGQSVYEFTHPCDHDEIKEMLTCKSNGQQRNAPHSENRIFFLRMKCTLTAKGRNVNLKSATFKAMKCSGRLVTKESSAEEDVASESCVSFPYLVAIAEPIPHPVNIEVPLDSKTFLSKHSMDMHFTFCDERIQDLAGFNCDEMIGQSLYDFHHALDSDVIDKAFKDLFAKGQTMTGAYRFLAKQGGYMWVITQATVINNSRTQKPQWVVCVHYVLSQIEDSGTILSHVQQSTTVKSLSDLLPPKVELSTENIFAPKTKEMDTGYFIPPELKSTITFLNDEPEDLSYLAPNAGDESVPLSFPYGHDILLSPSPVLKKEPGTTTPDMCYRSKDSSPSSAMSSNSSSRIASPSDYLSFAVPGDVEAMDQFFQSIKAGEQETDVEDIDFDMRAPYIPMDGDEDLGLLAPSSSVLFNLSTEINPGLFGRTESVFGPKHTLFEEPPQPPKQSVQDMLSGSTAVASIEQPPDTMYLQLKRPLDMNSLENGPPRNKVIRLEPAGIMTSHADVHPSSVSLQSGTDSGGPCKDSVLLNLLLSGEDRVYGYKVNTMIANSKQNHFLMLPNLTRQDCEVNAPTPANHLLQGRELLHALEGINSKMGPRIIRPHL</sequence>
<comment type="caution">
    <text evidence="13">The sequence shown here is derived from an EMBL/GenBank/DDBJ whole genome shotgun (WGS) entry which is preliminary data.</text>
</comment>
<dbReference type="Pfam" id="PF00989">
    <property type="entry name" value="PAS"/>
    <property type="match status" value="1"/>
</dbReference>
<keyword evidence="14" id="KW-1185">Reference proteome</keyword>
<name>A0AAV2I6L1_LYMST</name>
<keyword evidence="3" id="KW-0832">Ubl conjugation</keyword>
<keyword evidence="9" id="KW-0379">Hydroxylation</keyword>
<evidence type="ECO:0000313" key="13">
    <source>
        <dbReference type="EMBL" id="CAL1541836.1"/>
    </source>
</evidence>
<dbReference type="EMBL" id="CAXITT010000454">
    <property type="protein sequence ID" value="CAL1541836.1"/>
    <property type="molecule type" value="Genomic_DNA"/>
</dbReference>
<accession>A0AAV2I6L1</accession>
<dbReference type="InterPro" id="IPR011598">
    <property type="entry name" value="bHLH_dom"/>
</dbReference>
<dbReference type="InterPro" id="IPR014887">
    <property type="entry name" value="HIF-1_CTAD"/>
</dbReference>
<dbReference type="PROSITE" id="PS50112">
    <property type="entry name" value="PAS"/>
    <property type="match status" value="2"/>
</dbReference>
<dbReference type="PRINTS" id="PR00785">
    <property type="entry name" value="NCTRNSLOCATR"/>
</dbReference>
<evidence type="ECO:0000259" key="11">
    <source>
        <dbReference type="PROSITE" id="PS50112"/>
    </source>
</evidence>
<dbReference type="GO" id="GO:0005667">
    <property type="term" value="C:transcription regulator complex"/>
    <property type="evidence" value="ECO:0007669"/>
    <property type="project" value="InterPro"/>
</dbReference>
<dbReference type="InterPro" id="IPR013767">
    <property type="entry name" value="PAS_fold"/>
</dbReference>
<dbReference type="CDD" id="cd11433">
    <property type="entry name" value="bHLH-PAS_HIF"/>
    <property type="match status" value="1"/>
</dbReference>
<feature type="region of interest" description="Disordered" evidence="10">
    <location>
        <begin position="517"/>
        <end position="555"/>
    </location>
</feature>
<dbReference type="GO" id="GO:0000977">
    <property type="term" value="F:RNA polymerase II transcription regulatory region sequence-specific DNA binding"/>
    <property type="evidence" value="ECO:0007669"/>
    <property type="project" value="TreeGrafter"/>
</dbReference>
<comment type="subcellular location">
    <subcellularLocation>
        <location evidence="1">Nucleus</location>
    </subcellularLocation>
</comment>
<dbReference type="SMART" id="SM00086">
    <property type="entry name" value="PAC"/>
    <property type="match status" value="1"/>
</dbReference>
<dbReference type="NCBIfam" id="TIGR00229">
    <property type="entry name" value="sensory_box"/>
    <property type="match status" value="2"/>
</dbReference>
<evidence type="ECO:0000259" key="12">
    <source>
        <dbReference type="PROSITE" id="PS50888"/>
    </source>
</evidence>
<evidence type="ECO:0000256" key="5">
    <source>
        <dbReference type="ARBA" id="ARBA00023125"/>
    </source>
</evidence>
<dbReference type="InterPro" id="IPR000014">
    <property type="entry name" value="PAS"/>
</dbReference>
<keyword evidence="4" id="KW-0805">Transcription regulation</keyword>
<dbReference type="AlphaFoldDB" id="A0AAV2I6L1"/>
<dbReference type="InterPro" id="IPR001610">
    <property type="entry name" value="PAC"/>
</dbReference>
<dbReference type="SMART" id="SM00091">
    <property type="entry name" value="PAS"/>
    <property type="match status" value="2"/>
</dbReference>
<evidence type="ECO:0000256" key="6">
    <source>
        <dbReference type="ARBA" id="ARBA00023159"/>
    </source>
</evidence>
<dbReference type="InterPro" id="IPR035965">
    <property type="entry name" value="PAS-like_dom_sf"/>
</dbReference>
<dbReference type="Gene3D" id="3.30.450.20">
    <property type="entry name" value="PAS domain"/>
    <property type="match status" value="2"/>
</dbReference>
<dbReference type="PROSITE" id="PS50888">
    <property type="entry name" value="BHLH"/>
    <property type="match status" value="1"/>
</dbReference>
<evidence type="ECO:0000256" key="3">
    <source>
        <dbReference type="ARBA" id="ARBA00022843"/>
    </source>
</evidence>
<dbReference type="Proteomes" id="UP001497497">
    <property type="component" value="Unassembled WGS sequence"/>
</dbReference>
<dbReference type="GO" id="GO:0005737">
    <property type="term" value="C:cytoplasm"/>
    <property type="evidence" value="ECO:0007669"/>
    <property type="project" value="InterPro"/>
</dbReference>
<evidence type="ECO:0000256" key="7">
    <source>
        <dbReference type="ARBA" id="ARBA00023163"/>
    </source>
</evidence>
<dbReference type="SUPFAM" id="SSF55785">
    <property type="entry name" value="PYP-like sensor domain (PAS domain)"/>
    <property type="match status" value="2"/>
</dbReference>
<gene>
    <name evidence="13" type="ORF">GSLYS_00015442001</name>
</gene>
<evidence type="ECO:0000313" key="14">
    <source>
        <dbReference type="Proteomes" id="UP001497497"/>
    </source>
</evidence>
<dbReference type="Pfam" id="PF14598">
    <property type="entry name" value="PAS_11"/>
    <property type="match status" value="1"/>
</dbReference>
<feature type="domain" description="PAS" evidence="11">
    <location>
        <begin position="331"/>
        <end position="377"/>
    </location>
</feature>
<dbReference type="PANTHER" id="PTHR23043">
    <property type="entry name" value="HYPOXIA-INDUCIBLE FACTOR 1 ALPHA"/>
    <property type="match status" value="1"/>
</dbReference>
<dbReference type="FunFam" id="3.30.450.20:FF:000015">
    <property type="entry name" value="Hypoxia-inducible factor 1-alpha isoform 1"/>
    <property type="match status" value="1"/>
</dbReference>
<feature type="compositionally biased region" description="Low complexity" evidence="10">
    <location>
        <begin position="538"/>
        <end position="555"/>
    </location>
</feature>
<protein>
    <submittedName>
        <fullName evidence="13">Uncharacterized protein</fullName>
    </submittedName>
</protein>
<feature type="domain" description="BHLH" evidence="12">
    <location>
        <begin position="88"/>
        <end position="141"/>
    </location>
</feature>